<dbReference type="GO" id="GO:0005886">
    <property type="term" value="C:plasma membrane"/>
    <property type="evidence" value="ECO:0007669"/>
    <property type="project" value="UniProtKB-SubCell"/>
</dbReference>
<keyword evidence="11" id="KW-0902">Two-component regulatory system</keyword>
<dbReference type="GO" id="GO:0000155">
    <property type="term" value="F:phosphorelay sensor kinase activity"/>
    <property type="evidence" value="ECO:0007669"/>
    <property type="project" value="InterPro"/>
</dbReference>
<keyword evidence="6 13" id="KW-0812">Transmembrane</keyword>
<accession>A0A317KU41</accession>
<evidence type="ECO:0000256" key="11">
    <source>
        <dbReference type="ARBA" id="ARBA00023012"/>
    </source>
</evidence>
<dbReference type="InterPro" id="IPR004358">
    <property type="entry name" value="Sig_transdc_His_kin-like_C"/>
</dbReference>
<evidence type="ECO:0000256" key="7">
    <source>
        <dbReference type="ARBA" id="ARBA00022741"/>
    </source>
</evidence>
<dbReference type="PANTHER" id="PTHR45453">
    <property type="entry name" value="PHOSPHATE REGULON SENSOR PROTEIN PHOR"/>
    <property type="match status" value="1"/>
</dbReference>
<dbReference type="Pfam" id="PF02518">
    <property type="entry name" value="HATPase_c"/>
    <property type="match status" value="1"/>
</dbReference>
<reference evidence="15 16" key="1">
    <citation type="submission" date="2018-05" db="EMBL/GenBank/DDBJ databases">
        <title>Genomic analysis of Gracilibacillus dipsosauri DD1 reveals novel features of a salt-tolerant amylase.</title>
        <authorList>
            <person name="Deutch C.E."/>
            <person name="Yang S."/>
        </authorList>
    </citation>
    <scope>NUCLEOTIDE SEQUENCE [LARGE SCALE GENOMIC DNA]</scope>
    <source>
        <strain evidence="15 16">DD1</strain>
    </source>
</reference>
<dbReference type="RefSeq" id="WP_054861469.1">
    <property type="nucleotide sequence ID" value="NZ_JAJUIE010000005.1"/>
</dbReference>
<evidence type="ECO:0000256" key="6">
    <source>
        <dbReference type="ARBA" id="ARBA00022692"/>
    </source>
</evidence>
<dbReference type="GO" id="GO:0016036">
    <property type="term" value="P:cellular response to phosphate starvation"/>
    <property type="evidence" value="ECO:0007669"/>
    <property type="project" value="TreeGrafter"/>
</dbReference>
<evidence type="ECO:0000256" key="12">
    <source>
        <dbReference type="ARBA" id="ARBA00023136"/>
    </source>
</evidence>
<gene>
    <name evidence="15" type="ORF">DLJ74_18385</name>
</gene>
<dbReference type="FunFam" id="3.30.565.10:FF:000057">
    <property type="entry name" value="Sensor histidine kinase"/>
    <property type="match status" value="1"/>
</dbReference>
<evidence type="ECO:0000256" key="4">
    <source>
        <dbReference type="ARBA" id="ARBA00022475"/>
    </source>
</evidence>
<evidence type="ECO:0000256" key="3">
    <source>
        <dbReference type="ARBA" id="ARBA00012438"/>
    </source>
</evidence>
<proteinExistence type="predicted"/>
<comment type="catalytic activity">
    <reaction evidence="1">
        <text>ATP + protein L-histidine = ADP + protein N-phospho-L-histidine.</text>
        <dbReference type="EC" id="2.7.13.3"/>
    </reaction>
</comment>
<feature type="domain" description="Histidine kinase" evidence="14">
    <location>
        <begin position="123"/>
        <end position="333"/>
    </location>
</feature>
<dbReference type="InterPro" id="IPR050351">
    <property type="entry name" value="BphY/WalK/GraS-like"/>
</dbReference>
<keyword evidence="8 15" id="KW-0418">Kinase</keyword>
<dbReference type="EC" id="2.7.13.3" evidence="3"/>
<keyword evidence="12 13" id="KW-0472">Membrane</keyword>
<dbReference type="PROSITE" id="PS50109">
    <property type="entry name" value="HIS_KIN"/>
    <property type="match status" value="1"/>
</dbReference>
<keyword evidence="5" id="KW-0808">Transferase</keyword>
<evidence type="ECO:0000256" key="13">
    <source>
        <dbReference type="SAM" id="Phobius"/>
    </source>
</evidence>
<dbReference type="InterPro" id="IPR036890">
    <property type="entry name" value="HATPase_C_sf"/>
</dbReference>
<evidence type="ECO:0000313" key="15">
    <source>
        <dbReference type="EMBL" id="PWU66836.1"/>
    </source>
</evidence>
<dbReference type="GO" id="GO:0004721">
    <property type="term" value="F:phosphoprotein phosphatase activity"/>
    <property type="evidence" value="ECO:0007669"/>
    <property type="project" value="TreeGrafter"/>
</dbReference>
<dbReference type="AlphaFoldDB" id="A0A317KU41"/>
<keyword evidence="7" id="KW-0547">Nucleotide-binding</keyword>
<evidence type="ECO:0000256" key="1">
    <source>
        <dbReference type="ARBA" id="ARBA00000085"/>
    </source>
</evidence>
<dbReference type="SUPFAM" id="SSF47384">
    <property type="entry name" value="Homodimeric domain of signal transducing histidine kinase"/>
    <property type="match status" value="1"/>
</dbReference>
<evidence type="ECO:0000313" key="16">
    <source>
        <dbReference type="Proteomes" id="UP000245624"/>
    </source>
</evidence>
<dbReference type="InterPro" id="IPR036097">
    <property type="entry name" value="HisK_dim/P_sf"/>
</dbReference>
<dbReference type="OrthoDB" id="9780487at2"/>
<dbReference type="GO" id="GO:0005524">
    <property type="term" value="F:ATP binding"/>
    <property type="evidence" value="ECO:0007669"/>
    <property type="project" value="UniProtKB-KW"/>
</dbReference>
<dbReference type="SUPFAM" id="SSF55874">
    <property type="entry name" value="ATPase domain of HSP90 chaperone/DNA topoisomerase II/histidine kinase"/>
    <property type="match status" value="1"/>
</dbReference>
<keyword evidence="4" id="KW-1003">Cell membrane</keyword>
<dbReference type="SMART" id="SM00387">
    <property type="entry name" value="HATPase_c"/>
    <property type="match status" value="1"/>
</dbReference>
<dbReference type="InterPro" id="IPR003594">
    <property type="entry name" value="HATPase_dom"/>
</dbReference>
<evidence type="ECO:0000259" key="14">
    <source>
        <dbReference type="PROSITE" id="PS50109"/>
    </source>
</evidence>
<comment type="caution">
    <text evidence="15">The sequence shown here is derived from an EMBL/GenBank/DDBJ whole genome shotgun (WGS) entry which is preliminary data.</text>
</comment>
<dbReference type="PANTHER" id="PTHR45453:SF2">
    <property type="entry name" value="HISTIDINE KINASE"/>
    <property type="match status" value="1"/>
</dbReference>
<feature type="transmembrane region" description="Helical" evidence="13">
    <location>
        <begin position="42"/>
        <end position="59"/>
    </location>
</feature>
<evidence type="ECO:0000256" key="9">
    <source>
        <dbReference type="ARBA" id="ARBA00022840"/>
    </source>
</evidence>
<protein>
    <recommendedName>
        <fullName evidence="3">histidine kinase</fullName>
        <ecNumber evidence="3">2.7.13.3</ecNumber>
    </recommendedName>
</protein>
<keyword evidence="9" id="KW-0067">ATP-binding</keyword>
<feature type="transmembrane region" description="Helical" evidence="13">
    <location>
        <begin position="12"/>
        <end position="30"/>
    </location>
</feature>
<evidence type="ECO:0000256" key="10">
    <source>
        <dbReference type="ARBA" id="ARBA00022989"/>
    </source>
</evidence>
<dbReference type="Gene3D" id="3.30.565.10">
    <property type="entry name" value="Histidine kinase-like ATPase, C-terminal domain"/>
    <property type="match status" value="1"/>
</dbReference>
<dbReference type="Proteomes" id="UP000245624">
    <property type="component" value="Unassembled WGS sequence"/>
</dbReference>
<evidence type="ECO:0000256" key="5">
    <source>
        <dbReference type="ARBA" id="ARBA00022679"/>
    </source>
</evidence>
<keyword evidence="10 13" id="KW-1133">Transmembrane helix</keyword>
<name>A0A317KU41_9BACI</name>
<keyword evidence="16" id="KW-1185">Reference proteome</keyword>
<dbReference type="PRINTS" id="PR00344">
    <property type="entry name" value="BCTRLSENSOR"/>
</dbReference>
<organism evidence="15 16">
    <name type="scientific">Gracilibacillus dipsosauri</name>
    <dbReference type="NCBI Taxonomy" id="178340"/>
    <lineage>
        <taxon>Bacteria</taxon>
        <taxon>Bacillati</taxon>
        <taxon>Bacillota</taxon>
        <taxon>Bacilli</taxon>
        <taxon>Bacillales</taxon>
        <taxon>Bacillaceae</taxon>
        <taxon>Gracilibacillus</taxon>
    </lineage>
</organism>
<dbReference type="InterPro" id="IPR005467">
    <property type="entry name" value="His_kinase_dom"/>
</dbReference>
<sequence length="333" mass="38921">MKAYVQDQLISILFFYSQVGILLIIARLASSVSAEAISTANLMYMLLVATSFLVIYHIFRYMKYREIYQFTAKETNEAAWLPDAPDQLTRQLKEHYEKQYHAYKQQLEKLHAEKKQENMFMQQWVHQMKTPLSVISLTIENEQINLPHAFKQDMEEELDRMKNGLQLALYQSRLQQFERDFHVEKIDLNQLVRTVIQEYKSSFIRHHVYPKIEIPSNTYIYSDQKWLGFVLGQITSNAIKYASGTKTNITFSTDNQYGYYTLSIIDQGIGIPKQDIKQVFHPFFTGENGRNYQESTGMGLYLTKQICDELHHQVSIDSEVKKGTKISISFNAS</sequence>
<dbReference type="EMBL" id="QGTD01000020">
    <property type="protein sequence ID" value="PWU66836.1"/>
    <property type="molecule type" value="Genomic_DNA"/>
</dbReference>
<evidence type="ECO:0000256" key="8">
    <source>
        <dbReference type="ARBA" id="ARBA00022777"/>
    </source>
</evidence>
<evidence type="ECO:0000256" key="2">
    <source>
        <dbReference type="ARBA" id="ARBA00004651"/>
    </source>
</evidence>
<comment type="subcellular location">
    <subcellularLocation>
        <location evidence="2">Cell membrane</location>
        <topology evidence="2">Multi-pass membrane protein</topology>
    </subcellularLocation>
</comment>